<accession>A0A401GMT4</accession>
<protein>
    <submittedName>
        <fullName evidence="2">Uncharacterized protein</fullName>
    </submittedName>
</protein>
<dbReference type="Proteomes" id="UP000287166">
    <property type="component" value="Unassembled WGS sequence"/>
</dbReference>
<feature type="compositionally biased region" description="Polar residues" evidence="1">
    <location>
        <begin position="468"/>
        <end position="477"/>
    </location>
</feature>
<dbReference type="STRING" id="139825.A0A401GMT4"/>
<dbReference type="GeneID" id="38780440"/>
<feature type="compositionally biased region" description="Basic and acidic residues" evidence="1">
    <location>
        <begin position="507"/>
        <end position="517"/>
    </location>
</feature>
<comment type="caution">
    <text evidence="2">The sequence shown here is derived from an EMBL/GenBank/DDBJ whole genome shotgun (WGS) entry which is preliminary data.</text>
</comment>
<dbReference type="RefSeq" id="XP_027614436.1">
    <property type="nucleotide sequence ID" value="XM_027758635.1"/>
</dbReference>
<feature type="region of interest" description="Disordered" evidence="1">
    <location>
        <begin position="440"/>
        <end position="517"/>
    </location>
</feature>
<evidence type="ECO:0000313" key="3">
    <source>
        <dbReference type="Proteomes" id="UP000287166"/>
    </source>
</evidence>
<keyword evidence="3" id="KW-1185">Reference proteome</keyword>
<evidence type="ECO:0000313" key="2">
    <source>
        <dbReference type="EMBL" id="GBE83523.1"/>
    </source>
</evidence>
<feature type="region of interest" description="Disordered" evidence="1">
    <location>
        <begin position="217"/>
        <end position="427"/>
    </location>
</feature>
<feature type="compositionally biased region" description="Basic and acidic residues" evidence="1">
    <location>
        <begin position="259"/>
        <end position="276"/>
    </location>
</feature>
<feature type="compositionally biased region" description="Basic and acidic residues" evidence="1">
    <location>
        <begin position="319"/>
        <end position="338"/>
    </location>
</feature>
<dbReference type="OrthoDB" id="3265918at2759"/>
<reference evidence="2 3" key="1">
    <citation type="journal article" date="2018" name="Sci. Rep.">
        <title>Genome sequence of the cauliflower mushroom Sparassis crispa (Hanabiratake) and its association with beneficial usage.</title>
        <authorList>
            <person name="Kiyama R."/>
            <person name="Furutani Y."/>
            <person name="Kawaguchi K."/>
            <person name="Nakanishi T."/>
        </authorList>
    </citation>
    <scope>NUCLEOTIDE SEQUENCE [LARGE SCALE GENOMIC DNA]</scope>
</reference>
<dbReference type="AlphaFoldDB" id="A0A401GMT4"/>
<feature type="compositionally biased region" description="Polar residues" evidence="1">
    <location>
        <begin position="417"/>
        <end position="427"/>
    </location>
</feature>
<name>A0A401GMT4_9APHY</name>
<feature type="compositionally biased region" description="Basic and acidic residues" evidence="1">
    <location>
        <begin position="234"/>
        <end position="248"/>
    </location>
</feature>
<gene>
    <name evidence="2" type="ORF">SCP_0505770</name>
</gene>
<evidence type="ECO:0000256" key="1">
    <source>
        <dbReference type="SAM" id="MobiDB-lite"/>
    </source>
</evidence>
<proteinExistence type="predicted"/>
<dbReference type="EMBL" id="BFAD01000005">
    <property type="protein sequence ID" value="GBE83523.1"/>
    <property type="molecule type" value="Genomic_DNA"/>
</dbReference>
<feature type="compositionally biased region" description="Polar residues" evidence="1">
    <location>
        <begin position="442"/>
        <end position="458"/>
    </location>
</feature>
<organism evidence="2 3">
    <name type="scientific">Sparassis crispa</name>
    <dbReference type="NCBI Taxonomy" id="139825"/>
    <lineage>
        <taxon>Eukaryota</taxon>
        <taxon>Fungi</taxon>
        <taxon>Dikarya</taxon>
        <taxon>Basidiomycota</taxon>
        <taxon>Agaricomycotina</taxon>
        <taxon>Agaricomycetes</taxon>
        <taxon>Polyporales</taxon>
        <taxon>Sparassidaceae</taxon>
        <taxon>Sparassis</taxon>
    </lineage>
</organism>
<dbReference type="InParanoid" id="A0A401GMT4"/>
<sequence>MHKCRALSRLPKAGRLKSLNYRRTTPGSSAPLYGNISPDLAGPVDRNHPANRLPHLLLRRTLPIIYAQGFSIRIYPKGALRLPRRPRPDPPFSPAPAHWPGGRRLNVSVMRVVGKPVHKSGFVRRKLGTKMRTALSLIVTRGANVVEVNRKERIVFDERDLGDKWLLPNWTYLISPTLEVYNMSYESLISRMRVVLKKLKRLGDALDVKWAERQRPVRGRSEEYSKQSLGPKTPQKEKSVVRTDESSAKRVARQQQRSRTHERPEGDSLQSKRGDPQQRQLKGNLEGLDTESVAVRHRPFDRRDRPEVPPWPELLQQRQPEERTSEVEKKASRNESRPRGTPIKRFHLSKEQLEETWQAVTADPDEAESQAYTSRTWRLESEDEDEDSAGQEYPNNTVPGCGSRESLPTRTIAPSRPINTSSREQIASSKRAEIFASWVRASKSSSAVRGRSTVTSYLSPYEVRHTPEGSSLSQRDQSQPSTPPDRTRSSPSPLKLFQSKPVMRPTRHGEVNKTSRK</sequence>